<dbReference type="Gene3D" id="3.30.70.1020">
    <property type="entry name" value="Trehalose-6-phosphate phosphatase related protein, domain 2"/>
    <property type="match status" value="1"/>
</dbReference>
<evidence type="ECO:0000256" key="9">
    <source>
        <dbReference type="ARBA" id="ARBA00069974"/>
    </source>
</evidence>
<dbReference type="SUPFAM" id="SSF53756">
    <property type="entry name" value="UDP-Glycosyltransferase/glycogen phosphorylase"/>
    <property type="match status" value="1"/>
</dbReference>
<comment type="pathway">
    <text evidence="7">Glycan metabolism; glucosylglycerol biosynthesis.</text>
</comment>
<comment type="function">
    <text evidence="6">Involved in salt tolerance by producing GG-phosphate from ADP-glucose and glycerol-3-phosphate (G3P), an intermediate in the synthesis of the osmolyte glucosylglycerol (GG).</text>
</comment>
<organism evidence="11 12">
    <name type="scientific">Chondromyces apiculatus DSM 436</name>
    <dbReference type="NCBI Taxonomy" id="1192034"/>
    <lineage>
        <taxon>Bacteria</taxon>
        <taxon>Pseudomonadati</taxon>
        <taxon>Myxococcota</taxon>
        <taxon>Polyangia</taxon>
        <taxon>Polyangiales</taxon>
        <taxon>Polyangiaceae</taxon>
        <taxon>Chondromyces</taxon>
    </lineage>
</organism>
<dbReference type="InterPro" id="IPR006379">
    <property type="entry name" value="HAD-SF_hydro_IIB"/>
</dbReference>
<dbReference type="NCBIfam" id="TIGR01484">
    <property type="entry name" value="HAD-SF-IIB"/>
    <property type="match status" value="1"/>
</dbReference>
<dbReference type="GO" id="GO:0004805">
    <property type="term" value="F:trehalose-phosphatase activity"/>
    <property type="evidence" value="ECO:0007669"/>
    <property type="project" value="TreeGrafter"/>
</dbReference>
<evidence type="ECO:0000256" key="5">
    <source>
        <dbReference type="ARBA" id="ARBA00052754"/>
    </source>
</evidence>
<dbReference type="AlphaFoldDB" id="A0A017TDA4"/>
<dbReference type="Pfam" id="PF02358">
    <property type="entry name" value="Trehalose_PPase"/>
    <property type="match status" value="1"/>
</dbReference>
<evidence type="ECO:0000256" key="7">
    <source>
        <dbReference type="ARBA" id="ARBA00060702"/>
    </source>
</evidence>
<dbReference type="SUPFAM" id="SSF56784">
    <property type="entry name" value="HAD-like"/>
    <property type="match status" value="1"/>
</dbReference>
<dbReference type="eggNOG" id="COG0380">
    <property type="taxonomic scope" value="Bacteria"/>
</dbReference>
<gene>
    <name evidence="11" type="ORF">CAP_1165</name>
</gene>
<dbReference type="CDD" id="cd03788">
    <property type="entry name" value="GT20_TPS"/>
    <property type="match status" value="1"/>
</dbReference>
<reference evidence="11 12" key="1">
    <citation type="submission" date="2013-05" db="EMBL/GenBank/DDBJ databases">
        <title>Genome assembly of Chondromyces apiculatus DSM 436.</title>
        <authorList>
            <person name="Sharma G."/>
            <person name="Khatri I."/>
            <person name="Kaur C."/>
            <person name="Mayilraj S."/>
            <person name="Subramanian S."/>
        </authorList>
    </citation>
    <scope>NUCLEOTIDE SEQUENCE [LARGE SCALE GENOMIC DNA]</scope>
    <source>
        <strain evidence="11 12">DSM 436</strain>
    </source>
</reference>
<dbReference type="InterPro" id="IPR036412">
    <property type="entry name" value="HAD-like_sf"/>
</dbReference>
<dbReference type="GO" id="GO:0033828">
    <property type="term" value="F:glucosylglycerol-phosphate synthase activity"/>
    <property type="evidence" value="ECO:0007669"/>
    <property type="project" value="UniProtKB-EC"/>
</dbReference>
<dbReference type="EC" id="2.4.1.213" evidence="8"/>
<dbReference type="PANTHER" id="PTHR10788">
    <property type="entry name" value="TREHALOSE-6-PHOSPHATE SYNTHASE"/>
    <property type="match status" value="1"/>
</dbReference>
<evidence type="ECO:0000313" key="11">
    <source>
        <dbReference type="EMBL" id="EYF06907.1"/>
    </source>
</evidence>
<dbReference type="RefSeq" id="WP_044238650.1">
    <property type="nucleotide sequence ID" value="NZ_ASRX01000013.1"/>
</dbReference>
<dbReference type="EMBL" id="ASRX01000013">
    <property type="protein sequence ID" value="EYF06907.1"/>
    <property type="molecule type" value="Genomic_DNA"/>
</dbReference>
<dbReference type="PANTHER" id="PTHR10788:SF106">
    <property type="entry name" value="BCDNA.GH08860"/>
    <property type="match status" value="1"/>
</dbReference>
<dbReference type="eggNOG" id="COG1877">
    <property type="taxonomic scope" value="Bacteria"/>
</dbReference>
<dbReference type="NCBIfam" id="NF011071">
    <property type="entry name" value="PRK14501.1"/>
    <property type="match status" value="1"/>
</dbReference>
<name>A0A017TDA4_9BACT</name>
<dbReference type="Gene3D" id="3.40.50.1000">
    <property type="entry name" value="HAD superfamily/HAD-like"/>
    <property type="match status" value="1"/>
</dbReference>
<dbReference type="NCBIfam" id="TIGR00685">
    <property type="entry name" value="T6PP"/>
    <property type="match status" value="1"/>
</dbReference>
<comment type="similarity">
    <text evidence="1">In the C-terminal section; belongs to the trehalose phosphatase family.</text>
</comment>
<evidence type="ECO:0000256" key="3">
    <source>
        <dbReference type="ARBA" id="ARBA00022676"/>
    </source>
</evidence>
<evidence type="ECO:0000256" key="2">
    <source>
        <dbReference type="ARBA" id="ARBA00008799"/>
    </source>
</evidence>
<dbReference type="STRING" id="1192034.CAP_1165"/>
<comment type="catalytic activity">
    <reaction evidence="5">
        <text>ADP-alpha-D-glucose + sn-glycerol 3-phosphate = 2-O-(alpha-D-glucopyranosyl)-sn-glycerol 3-phosphate + ADP + H(+)</text>
        <dbReference type="Rhea" id="RHEA:12881"/>
        <dbReference type="ChEBI" id="CHEBI:15378"/>
        <dbReference type="ChEBI" id="CHEBI:57498"/>
        <dbReference type="ChEBI" id="CHEBI:57597"/>
        <dbReference type="ChEBI" id="CHEBI:87089"/>
        <dbReference type="ChEBI" id="CHEBI:456216"/>
        <dbReference type="EC" id="2.4.1.213"/>
    </reaction>
</comment>
<dbReference type="FunFam" id="3.40.50.2000:FF:000010">
    <property type="entry name" value="Alpha,alpha-trehalose-phosphate synthase"/>
    <property type="match status" value="1"/>
</dbReference>
<evidence type="ECO:0000256" key="10">
    <source>
        <dbReference type="ARBA" id="ARBA00080497"/>
    </source>
</evidence>
<keyword evidence="3" id="KW-0328">Glycosyltransferase</keyword>
<evidence type="ECO:0000256" key="8">
    <source>
        <dbReference type="ARBA" id="ARBA00066821"/>
    </source>
</evidence>
<evidence type="ECO:0000256" key="1">
    <source>
        <dbReference type="ARBA" id="ARBA00006330"/>
    </source>
</evidence>
<dbReference type="Pfam" id="PF00982">
    <property type="entry name" value="Glyco_transf_20"/>
    <property type="match status" value="1"/>
</dbReference>
<dbReference type="InterPro" id="IPR001830">
    <property type="entry name" value="Glyco_trans_20"/>
</dbReference>
<dbReference type="OrthoDB" id="9815690at2"/>
<dbReference type="GO" id="GO:0005829">
    <property type="term" value="C:cytosol"/>
    <property type="evidence" value="ECO:0007669"/>
    <property type="project" value="TreeGrafter"/>
</dbReference>
<comment type="caution">
    <text evidence="11">The sequence shown here is derived from an EMBL/GenBank/DDBJ whole genome shotgun (WGS) entry which is preliminary data.</text>
</comment>
<keyword evidence="4" id="KW-0808">Transferase</keyword>
<evidence type="ECO:0000256" key="6">
    <source>
        <dbReference type="ARBA" id="ARBA00055920"/>
    </source>
</evidence>
<comment type="similarity">
    <text evidence="2">Belongs to the glycosyltransferase 20 family.</text>
</comment>
<dbReference type="InterPro" id="IPR003337">
    <property type="entry name" value="Trehalose_PPase"/>
</dbReference>
<keyword evidence="12" id="KW-1185">Reference proteome</keyword>
<protein>
    <recommendedName>
        <fullName evidence="9">Glucosylglycerol-phosphate synthase</fullName>
        <ecNumber evidence="8">2.4.1.213</ecNumber>
    </recommendedName>
    <alternativeName>
        <fullName evidence="10">Glucosyl-glycerol-phosphate synthase</fullName>
    </alternativeName>
</protein>
<evidence type="ECO:0000256" key="4">
    <source>
        <dbReference type="ARBA" id="ARBA00022679"/>
    </source>
</evidence>
<dbReference type="GO" id="GO:0003825">
    <property type="term" value="F:alpha,alpha-trehalose-phosphate synthase (UDP-forming) activity"/>
    <property type="evidence" value="ECO:0007669"/>
    <property type="project" value="TreeGrafter"/>
</dbReference>
<evidence type="ECO:0000313" key="12">
    <source>
        <dbReference type="Proteomes" id="UP000019678"/>
    </source>
</evidence>
<accession>A0A017TDA4</accession>
<dbReference type="GO" id="GO:0005992">
    <property type="term" value="P:trehalose biosynthetic process"/>
    <property type="evidence" value="ECO:0007669"/>
    <property type="project" value="InterPro"/>
</dbReference>
<proteinExistence type="inferred from homology"/>
<dbReference type="InterPro" id="IPR023214">
    <property type="entry name" value="HAD_sf"/>
</dbReference>
<dbReference type="CDD" id="cd01627">
    <property type="entry name" value="HAD_TPP"/>
    <property type="match status" value="1"/>
</dbReference>
<sequence length="727" mass="80485">MTTSRLLIVSNRLPVTVSSDGGEFTVSPSAGGLATGLKGPHEQSGGLWIGWPGDVGNLDDAQRASLDEKLAELRTVPLYLDQEEASRFYEGYSNGLLWPLFHSLVDRIPLESRDWEVYRSVNQRFADLTVAHYRPGDTIWVQDYQLMLVPGMLRERLPSATIGFFLHIPFPSSETFRVLPRRQEILTGLLGADLIGFHTFAYLDLFTRSLMRLLGVEAEVDRVRYAGRNLRLGVFPMGIDAARFSSVSSSPEIIAASAAIRERIAPLRILLGVDRMDYTKGIPRRFLAFERLLEKEPELRGKVEFVQVAVPSRTSVDAYVALKQQVDELVGRINGQYGTITWTPIRYLYRSIPEAQLITLYRAADVMLVTPVRDGLNLVAKEFIASRVDDDGVLVLSELAGAASELGESLRVNPYDIDATAEAMATALALSPEDRKARMSALRRRVHAHDVHQWVAHFLRALDDAATQREPVGGQSPAEEIEALVTSLRAAPSLVLFLDYDGTLVPFAPTPEKAVPDAELLTLLRALSERPRTRVHVVSGRSQKDLERFFGDLPIALHGEHGLWSRSAPGEDWQRRIDPPTAWREHVRPIFELFASRTPGSLVEDKASSLAWHYRMADPGFGAVQAKELRLHLGALLSNQPVEILQGHKVVEIRVQGVNKGSIVQPALSGDEGEAALAIGDDQTDEDLFAALPPHGTAVHVGPSDSRAPHRIADQKAVRRLLHRLLA</sequence>
<dbReference type="Proteomes" id="UP000019678">
    <property type="component" value="Unassembled WGS sequence"/>
</dbReference>
<dbReference type="Gene3D" id="3.40.50.2000">
    <property type="entry name" value="Glycogen Phosphorylase B"/>
    <property type="match status" value="2"/>
</dbReference>